<feature type="compositionally biased region" description="Low complexity" evidence="1">
    <location>
        <begin position="22"/>
        <end position="49"/>
    </location>
</feature>
<proteinExistence type="predicted"/>
<comment type="caution">
    <text evidence="2">The sequence shown here is derived from an EMBL/GenBank/DDBJ whole genome shotgun (WGS) entry which is preliminary data.</text>
</comment>
<name>A0A9P8QJL1_9HYPO</name>
<accession>A0A9P8QJL1</accession>
<evidence type="ECO:0000313" key="3">
    <source>
        <dbReference type="Proteomes" id="UP000827724"/>
    </source>
</evidence>
<feature type="region of interest" description="Disordered" evidence="1">
    <location>
        <begin position="146"/>
        <end position="228"/>
    </location>
</feature>
<evidence type="ECO:0000313" key="2">
    <source>
        <dbReference type="EMBL" id="KAH6603898.1"/>
    </source>
</evidence>
<organism evidence="2 3">
    <name type="scientific">Trichoderma cornu-damae</name>
    <dbReference type="NCBI Taxonomy" id="654480"/>
    <lineage>
        <taxon>Eukaryota</taxon>
        <taxon>Fungi</taxon>
        <taxon>Dikarya</taxon>
        <taxon>Ascomycota</taxon>
        <taxon>Pezizomycotina</taxon>
        <taxon>Sordariomycetes</taxon>
        <taxon>Hypocreomycetidae</taxon>
        <taxon>Hypocreales</taxon>
        <taxon>Hypocreaceae</taxon>
        <taxon>Trichoderma</taxon>
    </lineage>
</organism>
<dbReference type="EMBL" id="JAIWOZ010000006">
    <property type="protein sequence ID" value="KAH6603898.1"/>
    <property type="molecule type" value="Genomic_DNA"/>
</dbReference>
<gene>
    <name evidence="2" type="ORF">Trco_007344</name>
</gene>
<dbReference type="AlphaFoldDB" id="A0A9P8QJL1"/>
<keyword evidence="3" id="KW-1185">Reference proteome</keyword>
<feature type="region of interest" description="Disordered" evidence="1">
    <location>
        <begin position="1"/>
        <end position="82"/>
    </location>
</feature>
<feature type="compositionally biased region" description="Basic and acidic residues" evidence="1">
    <location>
        <begin position="1"/>
        <end position="18"/>
    </location>
</feature>
<sequence length="366" mass="40643">MGRRESDEEKPKVLEALRRRTSTSSGSRTSPGGLSRRVSSQSTRTTSSTTRRDSIAGSETPPPLMRSSPSVGSSSYGFSGSSVLSPLRRELELTRSRDGGDIRAGKLELARRLSMLAQRLTYGDSMEELVALDSQVNQIEQALGGGISPSVYGSPPLSRKPRPLSLETPVRKNRGSDLDGSAIFSSPSSLFRTRFPDQLSPTPSSSMMHRHDESEEEEPPPPKKGMTAAQANKVISEALKLNEELQTIVTNLKARQEESDHIHRLLVERAERAAQRIIFLQNRITYLLHLHREEELQENDAELTHLRVCLKAVEIQLPPHPDRELQRCFAVFKEGYKAIKKKRALRSSMVSYLGYDSSIAASSPAR</sequence>
<protein>
    <submittedName>
        <fullName evidence="2">Uncharacterized protein</fullName>
    </submittedName>
</protein>
<evidence type="ECO:0000256" key="1">
    <source>
        <dbReference type="SAM" id="MobiDB-lite"/>
    </source>
</evidence>
<dbReference type="Proteomes" id="UP000827724">
    <property type="component" value="Unassembled WGS sequence"/>
</dbReference>
<reference evidence="2" key="1">
    <citation type="submission" date="2021-08" db="EMBL/GenBank/DDBJ databases">
        <title>Chromosome-Level Trichoderma cornu-damae using Hi-C Data.</title>
        <authorList>
            <person name="Kim C.S."/>
        </authorList>
    </citation>
    <scope>NUCLEOTIDE SEQUENCE</scope>
    <source>
        <strain evidence="2">KA19-0412C</strain>
    </source>
</reference>
<dbReference type="OrthoDB" id="4448936at2759"/>
<feature type="compositionally biased region" description="Low complexity" evidence="1">
    <location>
        <begin position="67"/>
        <end position="82"/>
    </location>
</feature>